<dbReference type="GO" id="GO:0015658">
    <property type="term" value="F:branched-chain amino acid transmembrane transporter activity"/>
    <property type="evidence" value="ECO:0007669"/>
    <property type="project" value="InterPro"/>
</dbReference>
<keyword evidence="4 6" id="KW-1133">Transmembrane helix</keyword>
<dbReference type="InterPro" id="IPR043428">
    <property type="entry name" value="LivM-like"/>
</dbReference>
<feature type="transmembrane region" description="Helical" evidence="6">
    <location>
        <begin position="36"/>
        <end position="55"/>
    </location>
</feature>
<evidence type="ECO:0000313" key="8">
    <source>
        <dbReference type="Proteomes" id="UP000240418"/>
    </source>
</evidence>
<evidence type="ECO:0000256" key="2">
    <source>
        <dbReference type="ARBA" id="ARBA00022475"/>
    </source>
</evidence>
<evidence type="ECO:0000256" key="6">
    <source>
        <dbReference type="SAM" id="Phobius"/>
    </source>
</evidence>
<feature type="transmembrane region" description="Helical" evidence="6">
    <location>
        <begin position="86"/>
        <end position="105"/>
    </location>
</feature>
<gene>
    <name evidence="7" type="ORF">CLV88_12045</name>
</gene>
<dbReference type="Pfam" id="PF02653">
    <property type="entry name" value="BPD_transp_2"/>
    <property type="match status" value="1"/>
</dbReference>
<organism evidence="7 8">
    <name type="scientific">Shimia abyssi</name>
    <dbReference type="NCBI Taxonomy" id="1662395"/>
    <lineage>
        <taxon>Bacteria</taxon>
        <taxon>Pseudomonadati</taxon>
        <taxon>Pseudomonadota</taxon>
        <taxon>Alphaproteobacteria</taxon>
        <taxon>Rhodobacterales</taxon>
        <taxon>Roseobacteraceae</taxon>
    </lineage>
</organism>
<feature type="transmembrane region" description="Helical" evidence="6">
    <location>
        <begin position="281"/>
        <end position="302"/>
    </location>
</feature>
<keyword evidence="5 6" id="KW-0472">Membrane</keyword>
<comment type="subcellular location">
    <subcellularLocation>
        <location evidence="1">Cell membrane</location>
        <topology evidence="1">Multi-pass membrane protein</topology>
    </subcellularLocation>
</comment>
<dbReference type="PANTHER" id="PTHR30482">
    <property type="entry name" value="HIGH-AFFINITY BRANCHED-CHAIN AMINO ACID TRANSPORT SYSTEM PERMEASE"/>
    <property type="match status" value="1"/>
</dbReference>
<dbReference type="CDD" id="cd06581">
    <property type="entry name" value="TM_PBP1_LivM_like"/>
    <property type="match status" value="1"/>
</dbReference>
<evidence type="ECO:0000256" key="5">
    <source>
        <dbReference type="ARBA" id="ARBA00023136"/>
    </source>
</evidence>
<feature type="transmembrane region" description="Helical" evidence="6">
    <location>
        <begin position="112"/>
        <end position="131"/>
    </location>
</feature>
<reference evidence="7 8" key="1">
    <citation type="submission" date="2018-03" db="EMBL/GenBank/DDBJ databases">
        <title>Genomic Encyclopedia of Archaeal and Bacterial Type Strains, Phase II (KMG-II): from individual species to whole genera.</title>
        <authorList>
            <person name="Goeker M."/>
        </authorList>
    </citation>
    <scope>NUCLEOTIDE SEQUENCE [LARGE SCALE GENOMIC DNA]</scope>
    <source>
        <strain evidence="7 8">DSM 100673</strain>
    </source>
</reference>
<dbReference type="EMBL" id="PYGJ01000020">
    <property type="protein sequence ID" value="PSL17193.1"/>
    <property type="molecule type" value="Genomic_DNA"/>
</dbReference>
<protein>
    <submittedName>
        <fullName evidence="7">Amino acid/amide ABC transporter membrane protein 2 (HAAT family)</fullName>
    </submittedName>
</protein>
<keyword evidence="2" id="KW-1003">Cell membrane</keyword>
<feature type="transmembrane region" description="Helical" evidence="6">
    <location>
        <begin position="244"/>
        <end position="269"/>
    </location>
</feature>
<dbReference type="RefSeq" id="WP_106610274.1">
    <property type="nucleotide sequence ID" value="NZ_PYGJ01000020.1"/>
</dbReference>
<accession>A0A2P8F636</accession>
<comment type="caution">
    <text evidence="7">The sequence shown here is derived from an EMBL/GenBank/DDBJ whole genome shotgun (WGS) entry which is preliminary data.</text>
</comment>
<evidence type="ECO:0000256" key="3">
    <source>
        <dbReference type="ARBA" id="ARBA00022692"/>
    </source>
</evidence>
<evidence type="ECO:0000313" key="7">
    <source>
        <dbReference type="EMBL" id="PSL17193.1"/>
    </source>
</evidence>
<dbReference type="GO" id="GO:0005886">
    <property type="term" value="C:plasma membrane"/>
    <property type="evidence" value="ECO:0007669"/>
    <property type="project" value="UniProtKB-SubCell"/>
</dbReference>
<evidence type="ECO:0000256" key="4">
    <source>
        <dbReference type="ARBA" id="ARBA00022989"/>
    </source>
</evidence>
<proteinExistence type="predicted"/>
<feature type="transmembrane region" description="Helical" evidence="6">
    <location>
        <begin position="200"/>
        <end position="224"/>
    </location>
</feature>
<dbReference type="OrthoDB" id="9804361at2"/>
<evidence type="ECO:0000256" key="1">
    <source>
        <dbReference type="ARBA" id="ARBA00004651"/>
    </source>
</evidence>
<dbReference type="Proteomes" id="UP000240418">
    <property type="component" value="Unassembled WGS sequence"/>
</dbReference>
<dbReference type="PANTHER" id="PTHR30482:SF17">
    <property type="entry name" value="ABC TRANSPORTER ATP-BINDING PROTEIN"/>
    <property type="match status" value="1"/>
</dbReference>
<dbReference type="AlphaFoldDB" id="A0A2P8F636"/>
<feature type="transmembrane region" description="Helical" evidence="6">
    <location>
        <begin position="161"/>
        <end position="179"/>
    </location>
</feature>
<keyword evidence="8" id="KW-1185">Reference proteome</keyword>
<dbReference type="InterPro" id="IPR001851">
    <property type="entry name" value="ABC_transp_permease"/>
</dbReference>
<name>A0A2P8F636_9RHOB</name>
<keyword evidence="3 6" id="KW-0812">Transmembrane</keyword>
<sequence>MSISTKSLGLHLGLLAVLFVLQFVLPAYHHGNIARIMVLASYAIGFNILFGYTGLLSLGHALFFAAGMYGMGLVVNQFGLPPFSALLVGLLVGGLVALALGLLALRTEGVAFMIVTLMFAQAGYLTVLYFGEYTRGDEGFVIQQAERVMWGIDLSDPTNRYFAALVIFGVSLLVTLKLVQTPFGKVLIAIRENEERARMLGYDVFLHKLAAVVLSGVISAFAGASYGLLFGYVGASFASVQYSIFPLLWVLLGGAGTVLGPFVGTLFMFYLIDLSSGITSAYMLIAGVTLVALTLFAPQGFVGELRKRVWRWLP</sequence>